<evidence type="ECO:0000313" key="3">
    <source>
        <dbReference type="Proteomes" id="UP001172101"/>
    </source>
</evidence>
<comment type="caution">
    <text evidence="2">The sequence shown here is derived from an EMBL/GenBank/DDBJ whole genome shotgun (WGS) entry which is preliminary data.</text>
</comment>
<sequence length="323" mass="34611">MPHRTFPRKKEGIPLPVYDGETKKRNWALSCGSDRASVRRLRVVRSSGLPGCGRIIIAGPRWTSLPDHLSVTNYPQRHHNRAHIQCQDPTDAKNAADVGLVQPLSLVDKLRGSPFRGKTRLRGLSAQAKRLAVSEILRYVPIPQTQFQHHNSQHTHTHTHTHTHRTPKMPPSAPRKPAPSPLAKALLTFIGTTRTAFGIGCLIAPELAFQVAGLSSPLSAEASLIARQFGVREIVVGAGLVLAERQHATSAAVGGGGGGQGDDTGLKRAIWLSAATDGLDLIALAFAFALSKEGVLDGATLAKMAGTAALYAAAGLQTAWWYR</sequence>
<dbReference type="Proteomes" id="UP001172101">
    <property type="component" value="Unassembled WGS sequence"/>
</dbReference>
<feature type="compositionally biased region" description="Basic residues" evidence="1">
    <location>
        <begin position="151"/>
        <end position="167"/>
    </location>
</feature>
<dbReference type="RefSeq" id="XP_060296358.1">
    <property type="nucleotide sequence ID" value="XM_060434250.1"/>
</dbReference>
<dbReference type="GeneID" id="85317520"/>
<dbReference type="EMBL" id="JAUIRO010000004">
    <property type="protein sequence ID" value="KAK0717565.1"/>
    <property type="molecule type" value="Genomic_DNA"/>
</dbReference>
<evidence type="ECO:0000313" key="2">
    <source>
        <dbReference type="EMBL" id="KAK0717565.1"/>
    </source>
</evidence>
<proteinExistence type="predicted"/>
<feature type="compositionally biased region" description="Pro residues" evidence="1">
    <location>
        <begin position="168"/>
        <end position="179"/>
    </location>
</feature>
<name>A0AA40AKL3_9PEZI</name>
<feature type="region of interest" description="Disordered" evidence="1">
    <location>
        <begin position="146"/>
        <end position="179"/>
    </location>
</feature>
<keyword evidence="3" id="KW-1185">Reference proteome</keyword>
<evidence type="ECO:0000256" key="1">
    <source>
        <dbReference type="SAM" id="MobiDB-lite"/>
    </source>
</evidence>
<accession>A0AA40AKL3</accession>
<dbReference type="AlphaFoldDB" id="A0AA40AKL3"/>
<gene>
    <name evidence="2" type="ORF">B0T26DRAFT_299349</name>
</gene>
<organism evidence="2 3">
    <name type="scientific">Lasiosphaeria miniovina</name>
    <dbReference type="NCBI Taxonomy" id="1954250"/>
    <lineage>
        <taxon>Eukaryota</taxon>
        <taxon>Fungi</taxon>
        <taxon>Dikarya</taxon>
        <taxon>Ascomycota</taxon>
        <taxon>Pezizomycotina</taxon>
        <taxon>Sordariomycetes</taxon>
        <taxon>Sordariomycetidae</taxon>
        <taxon>Sordariales</taxon>
        <taxon>Lasiosphaeriaceae</taxon>
        <taxon>Lasiosphaeria</taxon>
    </lineage>
</organism>
<protein>
    <submittedName>
        <fullName evidence="2">Uncharacterized protein</fullName>
    </submittedName>
</protein>
<reference evidence="2" key="1">
    <citation type="submission" date="2023-06" db="EMBL/GenBank/DDBJ databases">
        <title>Genome-scale phylogeny and comparative genomics of the fungal order Sordariales.</title>
        <authorList>
            <consortium name="Lawrence Berkeley National Laboratory"/>
            <person name="Hensen N."/>
            <person name="Bonometti L."/>
            <person name="Westerberg I."/>
            <person name="Brannstrom I.O."/>
            <person name="Guillou S."/>
            <person name="Cros-Aarteil S."/>
            <person name="Calhoun S."/>
            <person name="Haridas S."/>
            <person name="Kuo A."/>
            <person name="Mondo S."/>
            <person name="Pangilinan J."/>
            <person name="Riley R."/>
            <person name="LaButti K."/>
            <person name="Andreopoulos B."/>
            <person name="Lipzen A."/>
            <person name="Chen C."/>
            <person name="Yanf M."/>
            <person name="Daum C."/>
            <person name="Ng V."/>
            <person name="Clum A."/>
            <person name="Steindorff A."/>
            <person name="Ohm R."/>
            <person name="Martin F."/>
            <person name="Silar P."/>
            <person name="Natvig D."/>
            <person name="Lalanne C."/>
            <person name="Gautier V."/>
            <person name="Ament-velasquez S.L."/>
            <person name="Kruys A."/>
            <person name="Hutchinson M.I."/>
            <person name="Powell A.J."/>
            <person name="Barry K."/>
            <person name="Miller A.N."/>
            <person name="Grigoriev I.V."/>
            <person name="Debuchy R."/>
            <person name="Gladieux P."/>
            <person name="Thoren M.H."/>
            <person name="Johannesson H."/>
        </authorList>
    </citation>
    <scope>NUCLEOTIDE SEQUENCE</scope>
    <source>
        <strain evidence="2">SMH2392-1A</strain>
    </source>
</reference>